<dbReference type="RefSeq" id="WP_322809460.1">
    <property type="nucleotide sequence ID" value="NZ_JAVBVO010000004.1"/>
</dbReference>
<evidence type="ECO:0000313" key="2">
    <source>
        <dbReference type="Proteomes" id="UP001290462"/>
    </source>
</evidence>
<sequence>MTTNILRDSEWVNLITQFFNLPLTSESSTTTLQTGFKGCEPIPDFSKIKSGKRDFTKYQKSRDKNRPLPFDFQLIIDSFTNDSHDDLFSESKFNAFKNRIQDSYNIDYDGDYSLVEFTKLVNITYYAAKPKSYISPNAEMLLLTIKEQVKKNDSPIFKTGQKEWGSNFILPFMLKKHSWSLSDFNGAISELEEQGIIEKVYNPGYLKEKESKSKGYSSNYSLEERYYVIYIDGYPTGEPLFDYWENIQKSTLGKRNTFAKKFKSQDSARKAIEKNEKVQYESDNYVIYNASTFEVLWKDKVPWNVVQEKLQTTYSDDSIFLAEKKTTYEKKYNKHIHPWWQWKLLKP</sequence>
<accession>A0AAW9K250</accession>
<organism evidence="1 2">
    <name type="scientific">Carnobacterium maltaromaticum</name>
    <name type="common">Carnobacterium piscicola</name>
    <dbReference type="NCBI Taxonomy" id="2751"/>
    <lineage>
        <taxon>Bacteria</taxon>
        <taxon>Bacillati</taxon>
        <taxon>Bacillota</taxon>
        <taxon>Bacilli</taxon>
        <taxon>Lactobacillales</taxon>
        <taxon>Carnobacteriaceae</taxon>
        <taxon>Carnobacterium</taxon>
    </lineage>
</organism>
<protein>
    <submittedName>
        <fullName evidence="1">Uncharacterized protein</fullName>
    </submittedName>
</protein>
<evidence type="ECO:0000313" key="1">
    <source>
        <dbReference type="EMBL" id="MDZ5759851.1"/>
    </source>
</evidence>
<name>A0AAW9K250_CARML</name>
<gene>
    <name evidence="1" type="ORF">RAK27_14410</name>
</gene>
<proteinExistence type="predicted"/>
<dbReference type="EMBL" id="JAVBVO010000004">
    <property type="protein sequence ID" value="MDZ5759851.1"/>
    <property type="molecule type" value="Genomic_DNA"/>
</dbReference>
<comment type="caution">
    <text evidence="1">The sequence shown here is derived from an EMBL/GenBank/DDBJ whole genome shotgun (WGS) entry which is preliminary data.</text>
</comment>
<reference evidence="1" key="1">
    <citation type="submission" date="2023-08" db="EMBL/GenBank/DDBJ databases">
        <title>Genomic characterization of piscicolin 126 produced by Carnobacterium maltaromaticum CM22 strain isolated from salmon (Salmo salar).</title>
        <authorList>
            <person name="Gonzalez-Gragera E."/>
            <person name="Garcia-Lopez J.D."/>
            <person name="Teso-Perez C."/>
            <person name="Gimenez-Hernandez I."/>
            <person name="Peralta-Sanchez J.M."/>
            <person name="Valdivia E."/>
            <person name="Montalban-Lopez M."/>
            <person name="Martin-Platero A.M."/>
            <person name="Banos A."/>
            <person name="Martinez-Bueno M."/>
        </authorList>
    </citation>
    <scope>NUCLEOTIDE SEQUENCE</scope>
    <source>
        <strain evidence="1">CM22</strain>
    </source>
</reference>
<dbReference type="AlphaFoldDB" id="A0AAW9K250"/>
<dbReference type="Proteomes" id="UP001290462">
    <property type="component" value="Unassembled WGS sequence"/>
</dbReference>